<accession>A0ABS4SGU3</accession>
<dbReference type="InterPro" id="IPR037051">
    <property type="entry name" value="4-carb_acid_sugar_kinase_N_sf"/>
</dbReference>
<evidence type="ECO:0000256" key="2">
    <source>
        <dbReference type="ARBA" id="ARBA00022679"/>
    </source>
</evidence>
<keyword evidence="6" id="KW-0119">Carbohydrate metabolism</keyword>
<comment type="caution">
    <text evidence="15">The sequence shown here is derived from an EMBL/GenBank/DDBJ whole genome shotgun (WGS) entry which is preliminary data.</text>
</comment>
<dbReference type="InterPro" id="IPR050007">
    <property type="entry name" value="OtnK"/>
</dbReference>
<keyword evidence="16" id="KW-1185">Reference proteome</keyword>
<gene>
    <name evidence="15" type="ORF">J2851_001538</name>
</gene>
<evidence type="ECO:0000256" key="5">
    <source>
        <dbReference type="ARBA" id="ARBA00022840"/>
    </source>
</evidence>
<comment type="similarity">
    <text evidence="1">Belongs to the four-carbon acid sugar kinase family.</text>
</comment>
<feature type="domain" description="Four-carbon acid sugar kinase N-terminal" evidence="13">
    <location>
        <begin position="6"/>
        <end position="230"/>
    </location>
</feature>
<sequence>MSRLLLGCVADDYTGASDLANTLAKAGLHTVQTIGPEGLDHAPDDAEAVVAALKSRSIEPAEAVRMSVDAWRRLKGLGARQCYFKYCSTFDSTDRGNIGPVMDALLEETGAGFTIASPSFPETGRTVYQGNLFVWSQPLNESPLKDHPLNPMRDANLVRVLERQSRTRIGLVDWQTVTQGPDAVRAAFDVLRKASIGAAVVDALTLGDLAAIGSACRDLSLVTGASGLAGGIARNFIEAGLASGRNATDLPAVAGPEVLLAGSCSPATLAQVEAAGQRYPVLRLDVDALLAGTDMVPALHDAVMAEFGHRPVLVASSAPPDSVRTVQDRHGREEAGRRVEEAFARLAQGLAEAGARRFVVAGGETSGAVVDALGVKALRIGPEIAPGVPATVSLGPVTYALALKSGNFGGPNFFSDALEVMP</sequence>
<dbReference type="NCBIfam" id="NF043035">
    <property type="entry name" value="OxoTetrKin"/>
    <property type="match status" value="1"/>
</dbReference>
<evidence type="ECO:0000256" key="4">
    <source>
        <dbReference type="ARBA" id="ARBA00022777"/>
    </source>
</evidence>
<evidence type="ECO:0000256" key="10">
    <source>
        <dbReference type="ARBA" id="ARBA00039095"/>
    </source>
</evidence>
<evidence type="ECO:0000256" key="6">
    <source>
        <dbReference type="ARBA" id="ARBA00023277"/>
    </source>
</evidence>
<evidence type="ECO:0000256" key="1">
    <source>
        <dbReference type="ARBA" id="ARBA00005715"/>
    </source>
</evidence>
<keyword evidence="4" id="KW-0418">Kinase</keyword>
<keyword evidence="2" id="KW-0808">Transferase</keyword>
<comment type="catalytic activity">
    <reaction evidence="8">
        <text>3-dehydro-D-erythronate + ATP = 3-dehydro-4-O-phospho-D-erythronate + ADP + H(+)</text>
        <dbReference type="Rhea" id="RHEA:52556"/>
        <dbReference type="ChEBI" id="CHEBI:15378"/>
        <dbReference type="ChEBI" id="CHEBI:30616"/>
        <dbReference type="ChEBI" id="CHEBI:57958"/>
        <dbReference type="ChEBI" id="CHEBI:136593"/>
        <dbReference type="ChEBI" id="CHEBI:456216"/>
        <dbReference type="EC" id="2.7.1.217"/>
    </reaction>
</comment>
<protein>
    <recommendedName>
        <fullName evidence="11">3-oxo-tetronate kinase</fullName>
        <ecNumber evidence="10">2.7.1.217</ecNumber>
    </recommendedName>
    <alternativeName>
        <fullName evidence="12">3-dehydrotetronate 4-kinase</fullName>
    </alternativeName>
</protein>
<dbReference type="InterPro" id="IPR042213">
    <property type="entry name" value="NBD_C_sf"/>
</dbReference>
<feature type="domain" description="Four-carbon acid sugar kinase nucleotide binding" evidence="14">
    <location>
        <begin position="259"/>
        <end position="414"/>
    </location>
</feature>
<organism evidence="15 16">
    <name type="scientific">Azospirillum rugosum</name>
    <dbReference type="NCBI Taxonomy" id="416170"/>
    <lineage>
        <taxon>Bacteria</taxon>
        <taxon>Pseudomonadati</taxon>
        <taxon>Pseudomonadota</taxon>
        <taxon>Alphaproteobacteria</taxon>
        <taxon>Rhodospirillales</taxon>
        <taxon>Azospirillaceae</taxon>
        <taxon>Azospirillum</taxon>
    </lineage>
</organism>
<dbReference type="Pfam" id="PF17042">
    <property type="entry name" value="NBD_C"/>
    <property type="match status" value="1"/>
</dbReference>
<proteinExistence type="inferred from homology"/>
<reference evidence="15 16" key="1">
    <citation type="submission" date="2021-03" db="EMBL/GenBank/DDBJ databases">
        <title>Genomic Encyclopedia of Type Strains, Phase III (KMG-III): the genomes of soil and plant-associated and newly described type strains.</title>
        <authorList>
            <person name="Whitman W."/>
        </authorList>
    </citation>
    <scope>NUCLEOTIDE SEQUENCE [LARGE SCALE GENOMIC DNA]</scope>
    <source>
        <strain evidence="15 16">IMMIB AFH-6</strain>
    </source>
</reference>
<dbReference type="Pfam" id="PF07005">
    <property type="entry name" value="SBD_N"/>
    <property type="match status" value="1"/>
</dbReference>
<evidence type="ECO:0000256" key="11">
    <source>
        <dbReference type="ARBA" id="ARBA00039461"/>
    </source>
</evidence>
<comment type="catalytic activity">
    <reaction evidence="7">
        <text>3-dehydro-L-erythronate + ATP = 3-dehydro-4-O-phospho-L-erythronate + ADP + H(+)</text>
        <dbReference type="Rhea" id="RHEA:52552"/>
        <dbReference type="ChEBI" id="CHEBI:15378"/>
        <dbReference type="ChEBI" id="CHEBI:30616"/>
        <dbReference type="ChEBI" id="CHEBI:136592"/>
        <dbReference type="ChEBI" id="CHEBI:136670"/>
        <dbReference type="ChEBI" id="CHEBI:456216"/>
        <dbReference type="EC" id="2.7.1.217"/>
    </reaction>
</comment>
<evidence type="ECO:0000256" key="9">
    <source>
        <dbReference type="ARBA" id="ARBA00037335"/>
    </source>
</evidence>
<dbReference type="EMBL" id="JAGINP010000004">
    <property type="protein sequence ID" value="MBP2291789.1"/>
    <property type="molecule type" value="Genomic_DNA"/>
</dbReference>
<evidence type="ECO:0000313" key="16">
    <source>
        <dbReference type="Proteomes" id="UP000781958"/>
    </source>
</evidence>
<dbReference type="InterPro" id="IPR031475">
    <property type="entry name" value="NBD_C"/>
</dbReference>
<dbReference type="Gene3D" id="3.40.50.10840">
    <property type="entry name" value="Putative sugar-binding, N-terminal domain"/>
    <property type="match status" value="1"/>
</dbReference>
<evidence type="ECO:0000313" key="15">
    <source>
        <dbReference type="EMBL" id="MBP2291789.1"/>
    </source>
</evidence>
<evidence type="ECO:0000256" key="7">
    <source>
        <dbReference type="ARBA" id="ARBA00035898"/>
    </source>
</evidence>
<dbReference type="EC" id="2.7.1.217" evidence="10"/>
<evidence type="ECO:0000259" key="14">
    <source>
        <dbReference type="Pfam" id="PF17042"/>
    </source>
</evidence>
<dbReference type="Gene3D" id="3.40.980.20">
    <property type="entry name" value="Four-carbon acid sugar kinase, nucleotide binding domain"/>
    <property type="match status" value="1"/>
</dbReference>
<keyword evidence="5" id="KW-0067">ATP-binding</keyword>
<dbReference type="RefSeq" id="WP_209765391.1">
    <property type="nucleotide sequence ID" value="NZ_JAGINP010000004.1"/>
</dbReference>
<keyword evidence="3" id="KW-0547">Nucleotide-binding</keyword>
<evidence type="ECO:0000256" key="8">
    <source>
        <dbReference type="ARBA" id="ARBA00036346"/>
    </source>
</evidence>
<dbReference type="InterPro" id="IPR010737">
    <property type="entry name" value="4-carb_acid_sugar_kinase_N"/>
</dbReference>
<evidence type="ECO:0000256" key="3">
    <source>
        <dbReference type="ARBA" id="ARBA00022741"/>
    </source>
</evidence>
<evidence type="ECO:0000256" key="12">
    <source>
        <dbReference type="ARBA" id="ARBA00041377"/>
    </source>
</evidence>
<comment type="function">
    <text evidence="9">Catalyzes the ATP-dependent phosphorylation of 3-oxo-tetronate to 3-oxo-tetronate 4-phosphate.</text>
</comment>
<dbReference type="SUPFAM" id="SSF142764">
    <property type="entry name" value="YgbK-like"/>
    <property type="match status" value="1"/>
</dbReference>
<evidence type="ECO:0000259" key="13">
    <source>
        <dbReference type="Pfam" id="PF07005"/>
    </source>
</evidence>
<name>A0ABS4SGU3_9PROT</name>
<dbReference type="Proteomes" id="UP000781958">
    <property type="component" value="Unassembled WGS sequence"/>
</dbReference>